<gene>
    <name evidence="2" type="ORF">ACFSYH_05845</name>
</gene>
<dbReference type="EMBL" id="JBHUOP010000002">
    <property type="protein sequence ID" value="MFD2840090.1"/>
    <property type="molecule type" value="Genomic_DNA"/>
</dbReference>
<evidence type="ECO:0000313" key="3">
    <source>
        <dbReference type="Proteomes" id="UP001597391"/>
    </source>
</evidence>
<protein>
    <recommendedName>
        <fullName evidence="4">DUF1640 domain-containing protein</fullName>
    </recommendedName>
</protein>
<keyword evidence="3" id="KW-1185">Reference proteome</keyword>
<keyword evidence="1" id="KW-0472">Membrane</keyword>
<evidence type="ECO:0000313" key="2">
    <source>
        <dbReference type="EMBL" id="MFD2840090.1"/>
    </source>
</evidence>
<reference evidence="3" key="1">
    <citation type="journal article" date="2019" name="Int. J. Syst. Evol. Microbiol.">
        <title>The Global Catalogue of Microorganisms (GCM) 10K type strain sequencing project: providing services to taxonomists for standard genome sequencing and annotation.</title>
        <authorList>
            <consortium name="The Broad Institute Genomics Platform"/>
            <consortium name="The Broad Institute Genome Sequencing Center for Infectious Disease"/>
            <person name="Wu L."/>
            <person name="Ma J."/>
        </authorList>
    </citation>
    <scope>NUCLEOTIDE SEQUENCE [LARGE SCALE GENOMIC DNA]</scope>
    <source>
        <strain evidence="3">KCTC 33576</strain>
    </source>
</reference>
<keyword evidence="1" id="KW-0812">Transmembrane</keyword>
<keyword evidence="1" id="KW-1133">Transmembrane helix</keyword>
<accession>A0ABW5XDN0</accession>
<dbReference type="Proteomes" id="UP001597391">
    <property type="component" value="Unassembled WGS sequence"/>
</dbReference>
<dbReference type="RefSeq" id="WP_377465752.1">
    <property type="nucleotide sequence ID" value="NZ_JBHUOP010000002.1"/>
</dbReference>
<proteinExistence type="predicted"/>
<evidence type="ECO:0000256" key="1">
    <source>
        <dbReference type="SAM" id="Phobius"/>
    </source>
</evidence>
<comment type="caution">
    <text evidence="2">The sequence shown here is derived from an EMBL/GenBank/DDBJ whole genome shotgun (WGS) entry which is preliminary data.</text>
</comment>
<feature type="transmembrane region" description="Helical" evidence="1">
    <location>
        <begin position="50"/>
        <end position="70"/>
    </location>
</feature>
<organism evidence="2 3">
    <name type="scientific">Populibacterium corticicola</name>
    <dbReference type="NCBI Taxonomy" id="1812826"/>
    <lineage>
        <taxon>Bacteria</taxon>
        <taxon>Bacillati</taxon>
        <taxon>Actinomycetota</taxon>
        <taxon>Actinomycetes</taxon>
        <taxon>Micrococcales</taxon>
        <taxon>Jonesiaceae</taxon>
        <taxon>Populibacterium</taxon>
    </lineage>
</organism>
<evidence type="ECO:0008006" key="4">
    <source>
        <dbReference type="Google" id="ProtNLM"/>
    </source>
</evidence>
<name>A0ABW5XDN0_9MICO</name>
<sequence length="71" mass="7907">MTTPPVGEGYLSLGKRLERIETKLDDVVEKMPTVNDLDRRVAELESWQTWAMRIVIGAVITALVGVVIVVQ</sequence>